<evidence type="ECO:0000313" key="2">
    <source>
        <dbReference type="Proteomes" id="UP000824120"/>
    </source>
</evidence>
<reference evidence="1 2" key="1">
    <citation type="submission" date="2020-09" db="EMBL/GenBank/DDBJ databases">
        <title>De no assembly of potato wild relative species, Solanum commersonii.</title>
        <authorList>
            <person name="Cho K."/>
        </authorList>
    </citation>
    <scope>NUCLEOTIDE SEQUENCE [LARGE SCALE GENOMIC DNA]</scope>
    <source>
        <strain evidence="1">LZ3.2</strain>
        <tissue evidence="1">Leaf</tissue>
    </source>
</reference>
<evidence type="ECO:0000313" key="1">
    <source>
        <dbReference type="EMBL" id="KAG5608332.1"/>
    </source>
</evidence>
<proteinExistence type="predicted"/>
<keyword evidence="2" id="KW-1185">Reference proteome</keyword>
<comment type="caution">
    <text evidence="1">The sequence shown here is derived from an EMBL/GenBank/DDBJ whole genome shotgun (WGS) entry which is preliminary data.</text>
</comment>
<organism evidence="1 2">
    <name type="scientific">Solanum commersonii</name>
    <name type="common">Commerson's wild potato</name>
    <name type="synonym">Commerson's nightshade</name>
    <dbReference type="NCBI Taxonomy" id="4109"/>
    <lineage>
        <taxon>Eukaryota</taxon>
        <taxon>Viridiplantae</taxon>
        <taxon>Streptophyta</taxon>
        <taxon>Embryophyta</taxon>
        <taxon>Tracheophyta</taxon>
        <taxon>Spermatophyta</taxon>
        <taxon>Magnoliopsida</taxon>
        <taxon>eudicotyledons</taxon>
        <taxon>Gunneridae</taxon>
        <taxon>Pentapetalae</taxon>
        <taxon>asterids</taxon>
        <taxon>lamiids</taxon>
        <taxon>Solanales</taxon>
        <taxon>Solanaceae</taxon>
        <taxon>Solanoideae</taxon>
        <taxon>Solaneae</taxon>
        <taxon>Solanum</taxon>
    </lineage>
</organism>
<dbReference type="Proteomes" id="UP000824120">
    <property type="component" value="Chromosome 4"/>
</dbReference>
<name>A0A9J5ZA25_SOLCO</name>
<gene>
    <name evidence="1" type="ORF">H5410_019613</name>
</gene>
<dbReference type="EMBL" id="JACXVP010000004">
    <property type="protein sequence ID" value="KAG5608332.1"/>
    <property type="molecule type" value="Genomic_DNA"/>
</dbReference>
<accession>A0A9J5ZA25</accession>
<dbReference type="AlphaFoldDB" id="A0A9J5ZA25"/>
<protein>
    <submittedName>
        <fullName evidence="1">Uncharacterized protein</fullName>
    </submittedName>
</protein>
<sequence>MLMDVLAKRRPKDEEIFSENLGMRESIRRIFPTTMMEVVDVNLFRMEEEIHEILATSHQVIGVWSFSGDGANLSTKIVLESAHTSTFTENGAQTNSRHSQ</sequence>